<protein>
    <submittedName>
        <fullName evidence="2">Uncharacterized protein</fullName>
    </submittedName>
</protein>
<gene>
    <name evidence="2" type="ORF">AB0763_06700</name>
</gene>
<dbReference type="AlphaFoldDB" id="A0AB39HC40"/>
<evidence type="ECO:0000313" key="2">
    <source>
        <dbReference type="EMBL" id="XDK23931.1"/>
    </source>
</evidence>
<dbReference type="RefSeq" id="WP_306099975.1">
    <property type="nucleotide sequence ID" value="NZ_CP162601.1"/>
</dbReference>
<reference evidence="2" key="1">
    <citation type="submission" date="2024-07" db="EMBL/GenBank/DDBJ databases">
        <title>Genome Analysis of a Potential Novel Vibrio Species Secreting pH- and Thermo-stable Alginate Lyase and its Application in Producing Alginate Oligosaccharides.</title>
        <authorList>
            <person name="Huang H."/>
            <person name="Bao K."/>
        </authorList>
    </citation>
    <scope>NUCLEOTIDE SEQUENCE</scope>
    <source>
        <strain evidence="2">HB236076</strain>
    </source>
</reference>
<name>A0AB39HC40_9VIBR</name>
<dbReference type="EMBL" id="CP162601">
    <property type="protein sequence ID" value="XDK23931.1"/>
    <property type="molecule type" value="Genomic_DNA"/>
</dbReference>
<proteinExistence type="predicted"/>
<organism evidence="2">
    <name type="scientific">Vibrio sp. HB236076</name>
    <dbReference type="NCBI Taxonomy" id="3232307"/>
    <lineage>
        <taxon>Bacteria</taxon>
        <taxon>Pseudomonadati</taxon>
        <taxon>Pseudomonadota</taxon>
        <taxon>Gammaproteobacteria</taxon>
        <taxon>Vibrionales</taxon>
        <taxon>Vibrionaceae</taxon>
        <taxon>Vibrio</taxon>
    </lineage>
</organism>
<dbReference type="KEGG" id="vih:AB0763_06700"/>
<accession>A0AB39HC40</accession>
<sequence length="60" mass="6943">MKVKNKQGMVFEVSEEHYETYKQFLEPVGDKPKKQVKKKVANTRKTKPATDTATKEEAED</sequence>
<feature type="compositionally biased region" description="Basic residues" evidence="1">
    <location>
        <begin position="34"/>
        <end position="47"/>
    </location>
</feature>
<feature type="region of interest" description="Disordered" evidence="1">
    <location>
        <begin position="28"/>
        <end position="60"/>
    </location>
</feature>
<evidence type="ECO:0000256" key="1">
    <source>
        <dbReference type="SAM" id="MobiDB-lite"/>
    </source>
</evidence>